<dbReference type="InterPro" id="IPR051814">
    <property type="entry name" value="NAD(P)H-dep_FMN_reductase"/>
</dbReference>
<dbReference type="Pfam" id="PF03358">
    <property type="entry name" value="FMN_red"/>
    <property type="match status" value="1"/>
</dbReference>
<accession>A0A177KYG9</accession>
<dbReference type="OrthoDB" id="1643408at2"/>
<evidence type="ECO:0000256" key="2">
    <source>
        <dbReference type="ARBA" id="ARBA00022643"/>
    </source>
</evidence>
<evidence type="ECO:0000259" key="4">
    <source>
        <dbReference type="Pfam" id="PF03358"/>
    </source>
</evidence>
<keyword evidence="2" id="KW-0288">FMN</keyword>
<evidence type="ECO:0000313" key="6">
    <source>
        <dbReference type="Proteomes" id="UP000077271"/>
    </source>
</evidence>
<dbReference type="AlphaFoldDB" id="A0A177KYG9"/>
<dbReference type="Gene3D" id="3.40.50.360">
    <property type="match status" value="1"/>
</dbReference>
<dbReference type="EMBL" id="LQWZ01000010">
    <property type="protein sequence ID" value="OAH58393.1"/>
    <property type="molecule type" value="Genomic_DNA"/>
</dbReference>
<dbReference type="GO" id="GO:0016491">
    <property type="term" value="F:oxidoreductase activity"/>
    <property type="evidence" value="ECO:0007669"/>
    <property type="project" value="UniProtKB-KW"/>
</dbReference>
<evidence type="ECO:0000256" key="3">
    <source>
        <dbReference type="ARBA" id="ARBA00023002"/>
    </source>
</evidence>
<name>A0A177KYG9_9BACI</name>
<dbReference type="SUPFAM" id="SSF52218">
    <property type="entry name" value="Flavoproteins"/>
    <property type="match status" value="1"/>
</dbReference>
<evidence type="ECO:0000313" key="5">
    <source>
        <dbReference type="EMBL" id="OAH58393.1"/>
    </source>
</evidence>
<evidence type="ECO:0000256" key="1">
    <source>
        <dbReference type="ARBA" id="ARBA00022630"/>
    </source>
</evidence>
<gene>
    <name evidence="5" type="ORF">AWH48_18665</name>
</gene>
<dbReference type="PANTHER" id="PTHR43408">
    <property type="entry name" value="FMN REDUCTASE (NADPH)"/>
    <property type="match status" value="1"/>
</dbReference>
<dbReference type="InterPro" id="IPR029039">
    <property type="entry name" value="Flavoprotein-like_sf"/>
</dbReference>
<feature type="domain" description="NADPH-dependent FMN reductase-like" evidence="4">
    <location>
        <begin position="1"/>
        <end position="146"/>
    </location>
</feature>
<organism evidence="5 6">
    <name type="scientific">Domibacillus aminovorans</name>
    <dbReference type="NCBI Taxonomy" id="29332"/>
    <lineage>
        <taxon>Bacteria</taxon>
        <taxon>Bacillati</taxon>
        <taxon>Bacillota</taxon>
        <taxon>Bacilli</taxon>
        <taxon>Bacillales</taxon>
        <taxon>Bacillaceae</taxon>
        <taxon>Domibacillus</taxon>
    </lineage>
</organism>
<keyword evidence="3" id="KW-0560">Oxidoreductase</keyword>
<comment type="caution">
    <text evidence="5">The sequence shown here is derived from an EMBL/GenBank/DDBJ whole genome shotgun (WGS) entry which is preliminary data.</text>
</comment>
<dbReference type="Proteomes" id="UP000077271">
    <property type="component" value="Unassembled WGS sequence"/>
</dbReference>
<sequence>MKLLGISGTITGIKPFLVVQKILDEVKQNHPEIEVEMLNLRDYDIQFCDGRDPSTYTGDTKKVIDIVSSADFYIIGTPIFQGSITGALKNLFDLIHPKDLRNKVMGFIATGGTYQHYLVIENQLNPIAGYFRAYVAPGFVYLHNDHFNRQNEIIDEDVLQRLTALGEEVVYMQKALKAPKSDHQYTV</sequence>
<keyword evidence="1" id="KW-0285">Flavoprotein</keyword>
<proteinExistence type="predicted"/>
<dbReference type="RefSeq" id="WP_018394364.1">
    <property type="nucleotide sequence ID" value="NZ_LQWZ01000010.1"/>
</dbReference>
<dbReference type="PANTHER" id="PTHR43408:SF2">
    <property type="entry name" value="FMN REDUCTASE (NADPH)"/>
    <property type="match status" value="1"/>
</dbReference>
<reference evidence="5 6" key="1">
    <citation type="submission" date="2016-01" db="EMBL/GenBank/DDBJ databases">
        <title>Investigation of taxonomic status of Bacillus aminovorans.</title>
        <authorList>
            <person name="Verma A."/>
            <person name="Pal Y."/>
            <person name="Krishnamurthi S."/>
        </authorList>
    </citation>
    <scope>NUCLEOTIDE SEQUENCE [LARGE SCALE GENOMIC DNA]</scope>
    <source>
        <strain evidence="5 6">DSM 4337</strain>
    </source>
</reference>
<protein>
    <submittedName>
        <fullName evidence="5">NADH-dependent FMN reductase</fullName>
    </submittedName>
</protein>
<dbReference type="InterPro" id="IPR005025">
    <property type="entry name" value="FMN_Rdtase-like_dom"/>
</dbReference>